<dbReference type="SUPFAM" id="SSF81585">
    <property type="entry name" value="PsbU/PolX domain-like"/>
    <property type="match status" value="1"/>
</dbReference>
<organism evidence="1 2">
    <name type="scientific">Saponaria officinalis</name>
    <name type="common">Common soapwort</name>
    <name type="synonym">Lychnis saponaria</name>
    <dbReference type="NCBI Taxonomy" id="3572"/>
    <lineage>
        <taxon>Eukaryota</taxon>
        <taxon>Viridiplantae</taxon>
        <taxon>Streptophyta</taxon>
        <taxon>Embryophyta</taxon>
        <taxon>Tracheophyta</taxon>
        <taxon>Spermatophyta</taxon>
        <taxon>Magnoliopsida</taxon>
        <taxon>eudicotyledons</taxon>
        <taxon>Gunneridae</taxon>
        <taxon>Pentapetalae</taxon>
        <taxon>Caryophyllales</taxon>
        <taxon>Caryophyllaceae</taxon>
        <taxon>Caryophylleae</taxon>
        <taxon>Saponaria</taxon>
    </lineage>
</organism>
<reference evidence="1" key="1">
    <citation type="submission" date="2024-03" db="EMBL/GenBank/DDBJ databases">
        <title>WGS assembly of Saponaria officinalis var. Norfolk2.</title>
        <authorList>
            <person name="Jenkins J."/>
            <person name="Shu S."/>
            <person name="Grimwood J."/>
            <person name="Barry K."/>
            <person name="Goodstein D."/>
            <person name="Schmutz J."/>
            <person name="Leebens-Mack J."/>
            <person name="Osbourn A."/>
        </authorList>
    </citation>
    <scope>NUCLEOTIDE SEQUENCE [LARGE SCALE GENOMIC DNA]</scope>
    <source>
        <strain evidence="1">JIC</strain>
    </source>
</reference>
<name>A0AAW1JM06_SAPOF</name>
<dbReference type="EMBL" id="JBDFQZ010000007">
    <property type="protein sequence ID" value="KAK9705342.1"/>
    <property type="molecule type" value="Genomic_DNA"/>
</dbReference>
<protein>
    <submittedName>
        <fullName evidence="1">Uncharacterized protein</fullName>
    </submittedName>
</protein>
<dbReference type="AlphaFoldDB" id="A0AAW1JM06"/>
<dbReference type="Proteomes" id="UP001443914">
    <property type="component" value="Unassembled WGS sequence"/>
</dbReference>
<keyword evidence="2" id="KW-1185">Reference proteome</keyword>
<evidence type="ECO:0000313" key="2">
    <source>
        <dbReference type="Proteomes" id="UP001443914"/>
    </source>
</evidence>
<dbReference type="InterPro" id="IPR022312">
    <property type="entry name" value="DNA_pol_X"/>
</dbReference>
<dbReference type="PANTHER" id="PTHR11276:SF41">
    <property type="entry name" value="DNA POLYMERASE LAMBDA"/>
    <property type="match status" value="1"/>
</dbReference>
<proteinExistence type="predicted"/>
<evidence type="ECO:0000313" key="1">
    <source>
        <dbReference type="EMBL" id="KAK9705342.1"/>
    </source>
</evidence>
<accession>A0AAW1JM06</accession>
<dbReference type="GO" id="GO:0005634">
    <property type="term" value="C:nucleus"/>
    <property type="evidence" value="ECO:0007669"/>
    <property type="project" value="TreeGrafter"/>
</dbReference>
<dbReference type="GO" id="GO:0006303">
    <property type="term" value="P:double-strand break repair via nonhomologous end joining"/>
    <property type="evidence" value="ECO:0007669"/>
    <property type="project" value="TreeGrafter"/>
</dbReference>
<comment type="caution">
    <text evidence="1">The sequence shown here is derived from an EMBL/GenBank/DDBJ whole genome shotgun (WGS) entry which is preliminary data.</text>
</comment>
<dbReference type="PANTHER" id="PTHR11276">
    <property type="entry name" value="DNA POLYMERASE TYPE-X FAMILY MEMBER"/>
    <property type="match status" value="1"/>
</dbReference>
<dbReference type="GO" id="GO:0003677">
    <property type="term" value="F:DNA binding"/>
    <property type="evidence" value="ECO:0007669"/>
    <property type="project" value="InterPro"/>
</dbReference>
<sequence length="142" mass="15656">MVDHEKFALLKAADYYRMHTGFKPQDGISNQIVTGLMTVVMGIVTLEDLKNESSLTKALKLGLQYFDDIMTRISRHEAAEMEKLLQNVGDNILPKEISEMPTTLKRGSFSIVGSPDAMGELSSSGTTRLDKADSFCAPLNID</sequence>
<gene>
    <name evidence="1" type="ORF">RND81_07G049600</name>
</gene>
<dbReference type="GO" id="GO:0003887">
    <property type="term" value="F:DNA-directed DNA polymerase activity"/>
    <property type="evidence" value="ECO:0007669"/>
    <property type="project" value="InterPro"/>
</dbReference>
<dbReference type="Gene3D" id="1.10.150.20">
    <property type="entry name" value="5' to 3' exonuclease, C-terminal subdomain"/>
    <property type="match status" value="1"/>
</dbReference>